<evidence type="ECO:0000256" key="5">
    <source>
        <dbReference type="SAM" id="MobiDB-lite"/>
    </source>
</evidence>
<dbReference type="InterPro" id="IPR007783">
    <property type="entry name" value="eIF3d"/>
</dbReference>
<gene>
    <name evidence="6" type="ORF">FBUS_10720</name>
</gene>
<dbReference type="OrthoDB" id="16538at2759"/>
<dbReference type="PANTHER" id="PTHR12399:SF0">
    <property type="entry name" value="EUKARYOTIC TRANSLATION INITIATION FACTOR 3 SUBUNIT D"/>
    <property type="match status" value="1"/>
</dbReference>
<dbReference type="GO" id="GO:0003743">
    <property type="term" value="F:translation initiation factor activity"/>
    <property type="evidence" value="ECO:0007669"/>
    <property type="project" value="UniProtKB-KW"/>
</dbReference>
<evidence type="ECO:0000256" key="2">
    <source>
        <dbReference type="ARBA" id="ARBA00022540"/>
    </source>
</evidence>
<dbReference type="PIRSF" id="PIRSF016281">
    <property type="entry name" value="EIF-3_zeta"/>
    <property type="match status" value="1"/>
</dbReference>
<evidence type="ECO:0000256" key="4">
    <source>
        <dbReference type="ARBA" id="ARBA00022917"/>
    </source>
</evidence>
<dbReference type="EMBL" id="LUCM01006888">
    <property type="protein sequence ID" value="KAA0190603.1"/>
    <property type="molecule type" value="Genomic_DNA"/>
</dbReference>
<comment type="caution">
    <text evidence="6">The sequence shown here is derived from an EMBL/GenBank/DDBJ whole genome shotgun (WGS) entry which is preliminary data.</text>
</comment>
<feature type="compositionally biased region" description="Basic and acidic residues" evidence="5">
    <location>
        <begin position="342"/>
        <end position="362"/>
    </location>
</feature>
<dbReference type="GO" id="GO:0003723">
    <property type="term" value="F:RNA binding"/>
    <property type="evidence" value="ECO:0007669"/>
    <property type="project" value="UniProtKB-KW"/>
</dbReference>
<dbReference type="PANTHER" id="PTHR12399">
    <property type="entry name" value="EUKARYOTIC TRANSLATION INITIATION FACTOR 3 SUBUNIT 7"/>
    <property type="match status" value="1"/>
</dbReference>
<feature type="region of interest" description="Disordered" evidence="5">
    <location>
        <begin position="96"/>
        <end position="138"/>
    </location>
</feature>
<reference evidence="6" key="1">
    <citation type="submission" date="2019-05" db="EMBL/GenBank/DDBJ databases">
        <title>Annotation for the trematode Fasciolopsis buski.</title>
        <authorList>
            <person name="Choi Y.-J."/>
        </authorList>
    </citation>
    <scope>NUCLEOTIDE SEQUENCE</scope>
    <source>
        <strain evidence="6">HT</strain>
        <tissue evidence="6">Whole worm</tissue>
    </source>
</reference>
<keyword evidence="4" id="KW-0648">Protein biosynthesis</keyword>
<feature type="compositionally biased region" description="Acidic residues" evidence="5">
    <location>
        <begin position="324"/>
        <end position="341"/>
    </location>
</feature>
<dbReference type="GO" id="GO:0005852">
    <property type="term" value="C:eukaryotic translation initiation factor 3 complex"/>
    <property type="evidence" value="ECO:0007669"/>
    <property type="project" value="InterPro"/>
</dbReference>
<dbReference type="AlphaFoldDB" id="A0A8E0RUA0"/>
<evidence type="ECO:0000313" key="6">
    <source>
        <dbReference type="EMBL" id="KAA0190603.1"/>
    </source>
</evidence>
<feature type="region of interest" description="Disordered" evidence="5">
    <location>
        <begin position="65"/>
        <end position="84"/>
    </location>
</feature>
<feature type="region of interest" description="Disordered" evidence="5">
    <location>
        <begin position="319"/>
        <end position="362"/>
    </location>
</feature>
<dbReference type="Pfam" id="PF05091">
    <property type="entry name" value="eIF-3_zeta"/>
    <property type="match status" value="2"/>
</dbReference>
<organism evidence="6 7">
    <name type="scientific">Fasciolopsis buskii</name>
    <dbReference type="NCBI Taxonomy" id="27845"/>
    <lineage>
        <taxon>Eukaryota</taxon>
        <taxon>Metazoa</taxon>
        <taxon>Spiralia</taxon>
        <taxon>Lophotrochozoa</taxon>
        <taxon>Platyhelminthes</taxon>
        <taxon>Trematoda</taxon>
        <taxon>Digenea</taxon>
        <taxon>Plagiorchiida</taxon>
        <taxon>Echinostomata</taxon>
        <taxon>Echinostomatoidea</taxon>
        <taxon>Fasciolidae</taxon>
        <taxon>Fasciolopsis</taxon>
    </lineage>
</organism>
<keyword evidence="3" id="KW-0694">RNA-binding</keyword>
<keyword evidence="1" id="KW-0963">Cytoplasm</keyword>
<evidence type="ECO:0000313" key="7">
    <source>
        <dbReference type="Proteomes" id="UP000728185"/>
    </source>
</evidence>
<evidence type="ECO:0000256" key="1">
    <source>
        <dbReference type="ARBA" id="ARBA00022490"/>
    </source>
</evidence>
<name>A0A8E0RUA0_9TREM</name>
<evidence type="ECO:0000256" key="3">
    <source>
        <dbReference type="ARBA" id="ARBA00022884"/>
    </source>
</evidence>
<keyword evidence="2 6" id="KW-0396">Initiation factor</keyword>
<proteinExistence type="predicted"/>
<keyword evidence="7" id="KW-1185">Reference proteome</keyword>
<sequence length="539" mass="60643">MIIDEPGLPEFGSLTLHENATGWGPVDVPPEFEGMPYQPFAKETRLGRRGRRGVPGGAYAYVGGSRGGYSQQGGNYQNRKSRNMSDRERMMQNQNRRWQQWGPGGQGQRRGGAQSGWRQPGSWGAANERRQPHHTVRDSSIQIKDDWVMQEEIDFTRLSKLALPSVKEPVDLVNCGEMEYYDKSYDRVTTRNERPLTRVNRVIHTVSTTDDPIIVRLAKQHAGRVYCTDAIAASIMCCTRSVNPWDLVVTRVEDVLFFDTRAKGEFDLVSVCETAAEPPNEEPTHINSAQRLALEATYINTNLSQQMLLMGGKKYAFPEPNPFVDDDEDDEDNDDDDEEGDRSDAADGTREANQGREKQSKKEELGSVGYRYRLFDLGNNISLVVRCEVNGVLPPSSDADNASPQFVCIRALNEFDSRYCGGVDWRSKLDTQVGAVLASEIKNNAFKLTRWTTCSILAGADQLKLGFVSRVNPKDSSRHVILGTQQFKPHDFAQQLNLNLENGWAILRCVVDFFMKMPEGKYLLMKDPSKVSLVRFPVI</sequence>
<protein>
    <submittedName>
        <fullName evidence="6">Eukaryotic translation initiation factor 3 subunit D</fullName>
    </submittedName>
</protein>
<feature type="compositionally biased region" description="Gly residues" evidence="5">
    <location>
        <begin position="102"/>
        <end position="114"/>
    </location>
</feature>
<dbReference type="Proteomes" id="UP000728185">
    <property type="component" value="Unassembled WGS sequence"/>
</dbReference>
<accession>A0A8E0RUA0</accession>